<feature type="transmembrane region" description="Helical" evidence="1">
    <location>
        <begin position="12"/>
        <end position="34"/>
    </location>
</feature>
<dbReference type="STRING" id="177439.DP3002"/>
<organism evidence="2 3">
    <name type="scientific">Desulfotalea psychrophila (strain LSv54 / DSM 12343)</name>
    <dbReference type="NCBI Taxonomy" id="177439"/>
    <lineage>
        <taxon>Bacteria</taxon>
        <taxon>Pseudomonadati</taxon>
        <taxon>Thermodesulfobacteriota</taxon>
        <taxon>Desulfobulbia</taxon>
        <taxon>Desulfobulbales</taxon>
        <taxon>Desulfocapsaceae</taxon>
        <taxon>Desulfotalea</taxon>
    </lineage>
</organism>
<keyword evidence="1" id="KW-0472">Membrane</keyword>
<dbReference type="Proteomes" id="UP000000602">
    <property type="component" value="Chromosome"/>
</dbReference>
<dbReference type="RefSeq" id="WP_011190243.1">
    <property type="nucleotide sequence ID" value="NC_006138.1"/>
</dbReference>
<accession>Q6AIU9</accession>
<gene>
    <name evidence="2" type="ordered locus">DP3002</name>
</gene>
<feature type="transmembrane region" description="Helical" evidence="1">
    <location>
        <begin position="149"/>
        <end position="167"/>
    </location>
</feature>
<dbReference type="eggNOG" id="ENOG502ZQV6">
    <property type="taxonomic scope" value="Bacteria"/>
</dbReference>
<feature type="transmembrane region" description="Helical" evidence="1">
    <location>
        <begin position="179"/>
        <end position="198"/>
    </location>
</feature>
<protein>
    <recommendedName>
        <fullName evidence="4">Elongation factor-1 alpha</fullName>
    </recommendedName>
</protein>
<dbReference type="EMBL" id="CR522870">
    <property type="protein sequence ID" value="CAG37731.1"/>
    <property type="molecule type" value="Genomic_DNA"/>
</dbReference>
<reference evidence="3" key="1">
    <citation type="journal article" date="2004" name="Environ. Microbiol.">
        <title>The genome of Desulfotalea psychrophila, a sulfate-reducing bacterium from permanently cold Arctic sediments.</title>
        <authorList>
            <person name="Rabus R."/>
            <person name="Ruepp A."/>
            <person name="Frickey T."/>
            <person name="Rattei T."/>
            <person name="Fartmann B."/>
            <person name="Stark M."/>
            <person name="Bauer M."/>
            <person name="Zibat A."/>
            <person name="Lombardot T."/>
            <person name="Becker I."/>
            <person name="Amann J."/>
            <person name="Gellner K."/>
            <person name="Teeling H."/>
            <person name="Leuschner W.D."/>
            <person name="Gloeckner F.-O."/>
            <person name="Lupas A.N."/>
            <person name="Amann R."/>
            <person name="Klenk H.-P."/>
        </authorList>
    </citation>
    <scope>NUCLEOTIDE SEQUENCE [LARGE SCALE GENOMIC DNA]</scope>
    <source>
        <strain evidence="3">DSM 12343 / LSv54</strain>
    </source>
</reference>
<dbReference type="HOGENOM" id="CLU_1179718_0_0_7"/>
<name>Q6AIU9_DESPS</name>
<evidence type="ECO:0000313" key="3">
    <source>
        <dbReference type="Proteomes" id="UP000000602"/>
    </source>
</evidence>
<evidence type="ECO:0000313" key="2">
    <source>
        <dbReference type="EMBL" id="CAG37731.1"/>
    </source>
</evidence>
<dbReference type="KEGG" id="dps:DP3002"/>
<proteinExistence type="predicted"/>
<evidence type="ECO:0008006" key="4">
    <source>
        <dbReference type="Google" id="ProtNLM"/>
    </source>
</evidence>
<sequence>MTIQQLNTQAKIAISLFLLFIITATCSSVILLSLELSGETSGLKIPTISQIKSKYSSPELVASMRGGMYEHVTADEDIDLVDQWIRDGASREDASYKAVAKIIKLDCVNCHSKGSTMSQAIPSLPLETYEQILAHTESGYSWSKMSKQAHIHMFGIAMFLITLTLIFSYTSYSNSIKNTLILTSFGGAFLDIFSWWFSKYYTGLVYLIFGMGGLMIASILLMSFLILINIWQKQRD</sequence>
<keyword evidence="1" id="KW-1133">Transmembrane helix</keyword>
<feature type="transmembrane region" description="Helical" evidence="1">
    <location>
        <begin position="204"/>
        <end position="231"/>
    </location>
</feature>
<keyword evidence="3" id="KW-1185">Reference proteome</keyword>
<keyword evidence="1" id="KW-0812">Transmembrane</keyword>
<evidence type="ECO:0000256" key="1">
    <source>
        <dbReference type="SAM" id="Phobius"/>
    </source>
</evidence>
<dbReference type="OrthoDB" id="5338809at2"/>
<dbReference type="AlphaFoldDB" id="Q6AIU9"/>